<protein>
    <submittedName>
        <fullName evidence="2">Uncharacterized protein</fullName>
    </submittedName>
</protein>
<comment type="caution">
    <text evidence="2">The sequence shown here is derived from an EMBL/GenBank/DDBJ whole genome shotgun (WGS) entry which is preliminary data.</text>
</comment>
<dbReference type="PATRIC" id="fig|43658.5.peg.872"/>
<keyword evidence="1" id="KW-0812">Transmembrane</keyword>
<sequence length="62" mass="6882">MAIVGVELAIKKASNGTVLMLIWHQKVRLLIYMTNIIGAKVALIWCKFVCFSSAKLALNLPH</sequence>
<keyword evidence="1" id="KW-1133">Transmembrane helix</keyword>
<proteinExistence type="predicted"/>
<keyword evidence="1" id="KW-0472">Membrane</keyword>
<dbReference type="EMBL" id="JXYA01000007">
    <property type="protein sequence ID" value="KJZ11757.1"/>
    <property type="molecule type" value="Genomic_DNA"/>
</dbReference>
<dbReference type="AlphaFoldDB" id="A0A0F4QYT5"/>
<dbReference type="Proteomes" id="UP000033452">
    <property type="component" value="Unassembled WGS sequence"/>
</dbReference>
<name>A0A0F4QYT5_9GAMM</name>
<feature type="transmembrane region" description="Helical" evidence="1">
    <location>
        <begin position="29"/>
        <end position="54"/>
    </location>
</feature>
<reference evidence="2 3" key="1">
    <citation type="journal article" date="2015" name="BMC Genomics">
        <title>Genome mining reveals unlocked bioactive potential of marine Gram-negative bacteria.</title>
        <authorList>
            <person name="Machado H."/>
            <person name="Sonnenschein E.C."/>
            <person name="Melchiorsen J."/>
            <person name="Gram L."/>
        </authorList>
    </citation>
    <scope>NUCLEOTIDE SEQUENCE [LARGE SCALE GENOMIC DNA]</scope>
    <source>
        <strain evidence="2 3">S2471</strain>
    </source>
</reference>
<accession>A0A0F4QYT5</accession>
<keyword evidence="3" id="KW-1185">Reference proteome</keyword>
<evidence type="ECO:0000313" key="2">
    <source>
        <dbReference type="EMBL" id="KJZ11757.1"/>
    </source>
</evidence>
<organism evidence="2 3">
    <name type="scientific">Pseudoalteromonas rubra</name>
    <dbReference type="NCBI Taxonomy" id="43658"/>
    <lineage>
        <taxon>Bacteria</taxon>
        <taxon>Pseudomonadati</taxon>
        <taxon>Pseudomonadota</taxon>
        <taxon>Gammaproteobacteria</taxon>
        <taxon>Alteromonadales</taxon>
        <taxon>Pseudoalteromonadaceae</taxon>
        <taxon>Pseudoalteromonas</taxon>
    </lineage>
</organism>
<gene>
    <name evidence="2" type="ORF">TW77_04170</name>
</gene>
<evidence type="ECO:0000256" key="1">
    <source>
        <dbReference type="SAM" id="Phobius"/>
    </source>
</evidence>
<evidence type="ECO:0000313" key="3">
    <source>
        <dbReference type="Proteomes" id="UP000033452"/>
    </source>
</evidence>